<feature type="region of interest" description="Disordered" evidence="4">
    <location>
        <begin position="439"/>
        <end position="495"/>
    </location>
</feature>
<feature type="region of interest" description="Disordered" evidence="4">
    <location>
        <begin position="366"/>
        <end position="402"/>
    </location>
</feature>
<dbReference type="EMBL" id="AGNL01016482">
    <property type="protein sequence ID" value="EJK65064.1"/>
    <property type="molecule type" value="Genomic_DNA"/>
</dbReference>
<feature type="compositionally biased region" description="Basic residues" evidence="4">
    <location>
        <begin position="470"/>
        <end position="495"/>
    </location>
</feature>
<protein>
    <submittedName>
        <fullName evidence="5">Uncharacterized protein</fullName>
    </submittedName>
</protein>
<dbReference type="PROSITE" id="PS50088">
    <property type="entry name" value="ANK_REPEAT"/>
    <property type="match status" value="2"/>
</dbReference>
<accession>K0SJD8</accession>
<dbReference type="Pfam" id="PF00023">
    <property type="entry name" value="Ank"/>
    <property type="match status" value="1"/>
</dbReference>
<dbReference type="GO" id="GO:0090090">
    <property type="term" value="P:negative regulation of canonical Wnt signaling pathway"/>
    <property type="evidence" value="ECO:0007669"/>
    <property type="project" value="TreeGrafter"/>
</dbReference>
<dbReference type="PANTHER" id="PTHR24203">
    <property type="entry name" value="ANKYRIN REPEAT FAMILY PROTEIN"/>
    <property type="match status" value="1"/>
</dbReference>
<feature type="repeat" description="ANK" evidence="3">
    <location>
        <begin position="224"/>
        <end position="256"/>
    </location>
</feature>
<keyword evidence="2 3" id="KW-0040">ANK repeat</keyword>
<organism evidence="5 6">
    <name type="scientific">Thalassiosira oceanica</name>
    <name type="common">Marine diatom</name>
    <dbReference type="NCBI Taxonomy" id="159749"/>
    <lineage>
        <taxon>Eukaryota</taxon>
        <taxon>Sar</taxon>
        <taxon>Stramenopiles</taxon>
        <taxon>Ochrophyta</taxon>
        <taxon>Bacillariophyta</taxon>
        <taxon>Coscinodiscophyceae</taxon>
        <taxon>Thalassiosirophycidae</taxon>
        <taxon>Thalassiosirales</taxon>
        <taxon>Thalassiosiraceae</taxon>
        <taxon>Thalassiosira</taxon>
    </lineage>
</organism>
<dbReference type="OrthoDB" id="539213at2759"/>
<dbReference type="PANTHER" id="PTHR24203:SF45">
    <property type="entry name" value="ANKYRIN REPEAT DOMAIN 6"/>
    <property type="match status" value="1"/>
</dbReference>
<keyword evidence="6" id="KW-1185">Reference proteome</keyword>
<dbReference type="InterPro" id="IPR002110">
    <property type="entry name" value="Ankyrin_rpt"/>
</dbReference>
<dbReference type="PROSITE" id="PS50297">
    <property type="entry name" value="ANK_REP_REGION"/>
    <property type="match status" value="1"/>
</dbReference>
<dbReference type="GO" id="GO:0046330">
    <property type="term" value="P:positive regulation of JNK cascade"/>
    <property type="evidence" value="ECO:0007669"/>
    <property type="project" value="TreeGrafter"/>
</dbReference>
<feature type="region of interest" description="Disordered" evidence="4">
    <location>
        <begin position="1"/>
        <end position="48"/>
    </location>
</feature>
<proteinExistence type="predicted"/>
<dbReference type="GO" id="GO:0005737">
    <property type="term" value="C:cytoplasm"/>
    <property type="evidence" value="ECO:0007669"/>
    <property type="project" value="TreeGrafter"/>
</dbReference>
<dbReference type="SMART" id="SM00248">
    <property type="entry name" value="ANK"/>
    <property type="match status" value="2"/>
</dbReference>
<gene>
    <name evidence="5" type="ORF">THAOC_14133</name>
</gene>
<feature type="compositionally biased region" description="Basic and acidic residues" evidence="4">
    <location>
        <begin position="1"/>
        <end position="17"/>
    </location>
</feature>
<feature type="non-terminal residue" evidence="5">
    <location>
        <position position="495"/>
    </location>
</feature>
<evidence type="ECO:0000313" key="5">
    <source>
        <dbReference type="EMBL" id="EJK65064.1"/>
    </source>
</evidence>
<sequence>MKEEADAMRTGRIERDSGVLGSLFPSSGRRRAEGRKKEGRNNMGGQYNEHRFDGLEEVKCWSGAQLFQRMSASEKEEDQRIPLYLSSASSAEYGDLRSLSRRIASGNLNVASAPAVADPLSAISGRSNGGITPLHLAAQHGQLGAVTMLLRDSGCGVDTGLVESGQSGQHRGGNACGASPLHRAAFSGAVGCMFALIAWGRGDGTGGRGRSCASLLAGDTSFGDRKTPLHKAVAGGRPLAVRLLLDALARDRLLDEALRIEDASGRTVLDYRRHYLSMDEKETEQERQSVRRWDAVAGGTPADWISCCRLLDLAAGDPGRFRSDCVVETESLRVSMDNFSCERDTSSFEKHLRESLTSSLERLQVTTPNGKVVQNAEENVDTTNSSSAKDETRKTGQPSSQTLIFDVVESTAPAEDGSIPKGSAPASLGCSCDSRLAVHPAGPGPGGGRGDPVPAAAPPRSRDTRGSRSPPRRPRLRPPPPRRRRRRRGSSRTGK</sequence>
<evidence type="ECO:0000256" key="4">
    <source>
        <dbReference type="SAM" id="MobiDB-lite"/>
    </source>
</evidence>
<evidence type="ECO:0000256" key="2">
    <source>
        <dbReference type="ARBA" id="ARBA00023043"/>
    </source>
</evidence>
<comment type="caution">
    <text evidence="5">The sequence shown here is derived from an EMBL/GenBank/DDBJ whole genome shotgun (WGS) entry which is preliminary data.</text>
</comment>
<dbReference type="Proteomes" id="UP000266841">
    <property type="component" value="Unassembled WGS sequence"/>
</dbReference>
<dbReference type="AlphaFoldDB" id="K0SJD8"/>
<evidence type="ECO:0000256" key="3">
    <source>
        <dbReference type="PROSITE-ProRule" id="PRU00023"/>
    </source>
</evidence>
<evidence type="ECO:0000256" key="1">
    <source>
        <dbReference type="ARBA" id="ARBA00022737"/>
    </source>
</evidence>
<feature type="repeat" description="ANK" evidence="3">
    <location>
        <begin position="129"/>
        <end position="151"/>
    </location>
</feature>
<reference evidence="5 6" key="1">
    <citation type="journal article" date="2012" name="Genome Biol.">
        <title>Genome and low-iron response of an oceanic diatom adapted to chronic iron limitation.</title>
        <authorList>
            <person name="Lommer M."/>
            <person name="Specht M."/>
            <person name="Roy A.S."/>
            <person name="Kraemer L."/>
            <person name="Andreson R."/>
            <person name="Gutowska M.A."/>
            <person name="Wolf J."/>
            <person name="Bergner S.V."/>
            <person name="Schilhabel M.B."/>
            <person name="Klostermeier U.C."/>
            <person name="Beiko R.G."/>
            <person name="Rosenstiel P."/>
            <person name="Hippler M."/>
            <person name="Laroche J."/>
        </authorList>
    </citation>
    <scope>NUCLEOTIDE SEQUENCE [LARGE SCALE GENOMIC DNA]</scope>
    <source>
        <strain evidence="5 6">CCMP1005</strain>
    </source>
</reference>
<dbReference type="eggNOG" id="ENOG502RUMI">
    <property type="taxonomic scope" value="Eukaryota"/>
</dbReference>
<evidence type="ECO:0000313" key="6">
    <source>
        <dbReference type="Proteomes" id="UP000266841"/>
    </source>
</evidence>
<dbReference type="SUPFAM" id="SSF48403">
    <property type="entry name" value="Ankyrin repeat"/>
    <property type="match status" value="1"/>
</dbReference>
<name>K0SJD8_THAOC</name>
<dbReference type="InterPro" id="IPR036770">
    <property type="entry name" value="Ankyrin_rpt-contain_sf"/>
</dbReference>
<dbReference type="GO" id="GO:0005634">
    <property type="term" value="C:nucleus"/>
    <property type="evidence" value="ECO:0007669"/>
    <property type="project" value="TreeGrafter"/>
</dbReference>
<keyword evidence="1" id="KW-0677">Repeat</keyword>
<dbReference type="Gene3D" id="1.25.40.20">
    <property type="entry name" value="Ankyrin repeat-containing domain"/>
    <property type="match status" value="1"/>
</dbReference>